<organism evidence="1 2">
    <name type="scientific">Streptomonospora wellingtoniae</name>
    <dbReference type="NCBI Taxonomy" id="3075544"/>
    <lineage>
        <taxon>Bacteria</taxon>
        <taxon>Bacillati</taxon>
        <taxon>Actinomycetota</taxon>
        <taxon>Actinomycetes</taxon>
        <taxon>Streptosporangiales</taxon>
        <taxon>Nocardiopsidaceae</taxon>
        <taxon>Streptomonospora</taxon>
    </lineage>
</organism>
<keyword evidence="2" id="KW-1185">Reference proteome</keyword>
<dbReference type="GO" id="GO:0016853">
    <property type="term" value="F:isomerase activity"/>
    <property type="evidence" value="ECO:0007669"/>
    <property type="project" value="UniProtKB-KW"/>
</dbReference>
<reference evidence="2" key="1">
    <citation type="submission" date="2023-07" db="EMBL/GenBank/DDBJ databases">
        <title>30 novel species of actinomycetes from the DSMZ collection.</title>
        <authorList>
            <person name="Nouioui I."/>
        </authorList>
    </citation>
    <scope>NUCLEOTIDE SEQUENCE [LARGE SCALE GENOMIC DNA]</scope>
    <source>
        <strain evidence="2">DSM 45055</strain>
    </source>
</reference>
<gene>
    <name evidence="1" type="ORF">RM446_02935</name>
</gene>
<sequence length="116" mass="12210">MLERTWRDLRPRLAAEPAGSVVLTRHGDAMALEEFLVTRVVEVVLHGLDLADALERGAWTSRPALEAVADLLFSAGPGAFGPETLEAVRAATGRALPGRPGAEALEAAGVRFLALG</sequence>
<dbReference type="EMBL" id="JAVREK010000002">
    <property type="protein sequence ID" value="MDT0301062.1"/>
    <property type="molecule type" value="Genomic_DNA"/>
</dbReference>
<dbReference type="SUPFAM" id="SSF109854">
    <property type="entry name" value="DinB/YfiT-like putative metalloenzymes"/>
    <property type="match status" value="1"/>
</dbReference>
<accession>A0ABU2KP76</accession>
<protein>
    <submittedName>
        <fullName evidence="1">Maleylpyruvate isomerase N-terminal domain-containing protein</fullName>
    </submittedName>
</protein>
<evidence type="ECO:0000313" key="1">
    <source>
        <dbReference type="EMBL" id="MDT0301062.1"/>
    </source>
</evidence>
<name>A0ABU2KP76_9ACTN</name>
<dbReference type="Gene3D" id="1.20.120.450">
    <property type="entry name" value="dinb family like domain"/>
    <property type="match status" value="1"/>
</dbReference>
<proteinExistence type="predicted"/>
<dbReference type="Proteomes" id="UP001183226">
    <property type="component" value="Unassembled WGS sequence"/>
</dbReference>
<comment type="caution">
    <text evidence="1">The sequence shown here is derived from an EMBL/GenBank/DDBJ whole genome shotgun (WGS) entry which is preliminary data.</text>
</comment>
<dbReference type="InterPro" id="IPR034660">
    <property type="entry name" value="DinB/YfiT-like"/>
</dbReference>
<keyword evidence="1" id="KW-0413">Isomerase</keyword>
<evidence type="ECO:0000313" key="2">
    <source>
        <dbReference type="Proteomes" id="UP001183226"/>
    </source>
</evidence>